<proteinExistence type="predicted"/>
<gene>
    <name evidence="1" type="ORF">Pmar_PMAR024005</name>
</gene>
<name>C5LEH5_PERM5</name>
<reference evidence="1 2" key="1">
    <citation type="submission" date="2008-07" db="EMBL/GenBank/DDBJ databases">
        <authorList>
            <person name="El-Sayed N."/>
            <person name="Caler E."/>
            <person name="Inman J."/>
            <person name="Amedeo P."/>
            <person name="Hass B."/>
            <person name="Wortman J."/>
        </authorList>
    </citation>
    <scope>NUCLEOTIDE SEQUENCE [LARGE SCALE GENOMIC DNA]</scope>
    <source>
        <strain evidence="2">ATCC 50983 / TXsc</strain>
    </source>
</reference>
<dbReference type="GeneID" id="9050362"/>
<dbReference type="InParanoid" id="C5LEH5"/>
<dbReference type="EMBL" id="GG681280">
    <property type="protein sequence ID" value="EER04868.1"/>
    <property type="molecule type" value="Genomic_DNA"/>
</dbReference>
<accession>C5LEH5</accession>
<dbReference type="OMA" id="HEPGVCK"/>
<protein>
    <submittedName>
        <fullName evidence="1">Uncharacterized protein</fullName>
    </submittedName>
</protein>
<dbReference type="AlphaFoldDB" id="C5LEH5"/>
<evidence type="ECO:0000313" key="1">
    <source>
        <dbReference type="EMBL" id="EER04868.1"/>
    </source>
</evidence>
<organism evidence="2">
    <name type="scientific">Perkinsus marinus (strain ATCC 50983 / TXsc)</name>
    <dbReference type="NCBI Taxonomy" id="423536"/>
    <lineage>
        <taxon>Eukaryota</taxon>
        <taxon>Sar</taxon>
        <taxon>Alveolata</taxon>
        <taxon>Perkinsozoa</taxon>
        <taxon>Perkinsea</taxon>
        <taxon>Perkinsida</taxon>
        <taxon>Perkinsidae</taxon>
        <taxon>Perkinsus</taxon>
    </lineage>
</organism>
<sequence length="362" mass="39411">MSAAIVSYSIEAPSGEVHKYRNFNVYKHEPGVCKLVYETAISLDLTDAAPRYGKLEVLSAARLNRAFAVDSVVYFFDTKRLFAFDRKRIEAGLTSPFGVMGSSRILGGCGSRMGPMVLLTGGRLWVAGKTIELPLPFDLLHGCLETLAGTVLVCSSFVDKRCVIAFVAIHADGRAEVTKELVFKDLPTQIVFNEDSVQFVTTGYCAVGVEMTDRNKEEVYITTVHTSGEISIASLGYFARCLTTDGDVIGIAIGDEDLCVVDEKMQVKSYWPGMAYIVEAREARKFVMGSKDPQGLFYAVESKPGSVVNVFKHPVAGETLSPSGQCDQAKEAEMGAEVLGLVCEGADIVVIRNGQLTYYRVD</sequence>
<evidence type="ECO:0000313" key="2">
    <source>
        <dbReference type="Proteomes" id="UP000007800"/>
    </source>
</evidence>
<dbReference type="Proteomes" id="UP000007800">
    <property type="component" value="Unassembled WGS sequence"/>
</dbReference>
<dbReference type="OrthoDB" id="423862at2759"/>
<dbReference type="RefSeq" id="XP_002773052.1">
    <property type="nucleotide sequence ID" value="XM_002773006.1"/>
</dbReference>
<keyword evidence="2" id="KW-1185">Reference proteome</keyword>